<keyword evidence="14 16" id="KW-0030">Aminoacyl-tRNA synthetase</keyword>
<evidence type="ECO:0000256" key="6">
    <source>
        <dbReference type="ARBA" id="ARBA00022555"/>
    </source>
</evidence>
<dbReference type="CDD" id="cd07957">
    <property type="entry name" value="Anticodon_Ia_Met"/>
    <property type="match status" value="1"/>
</dbReference>
<sequence>MQRKRDIFVTNALPFANGDIHLGHLLGYAQADIWVRFQRMLGNNVYYICADDTHGTPIMLKADSLGITPEELIAKAHAAHLQDFDNFHIDFDNYYTTHSKENQQLVEEIYLTLKANDLIETKTIEQFYDEERKMFLPDRFIKGECPKCHAKDQYGDNCEACGATYRPTELINPFSVVTGKTPVMRPSEHFFFKLSDPRCVEFLRQFLEDKERLQPEAANKMREWIGEEGDCKLSDWDISRDAPYFGFPIPNAENKYFYVWLDAPIGYFASFKNYCDRVGNIDFESFIKRDKAEATGTEMVHFIGKDIMYFHTLFWPAMLNFSGHRVPSQYAINGFLTVDGAKMSKSRGTFITADSYIAQKLDPEWLRYYFAAKSNGAIDDFDLNLDDFVNRVNADLIGKYVNIASRTSRFISKNFDNRLGEIAAESVALIDSVIARAPAIQEGFEKRNFAAALREISAACDDVNEHFDQMKPWEIAKDESRAKLLQDLCTGYLEAFRILTLYLKPVLPVVAERVEKFLNIAPLTFAALHEKLPQGHLINDYEHLMTRLNRKDLDAMIEANREALSVERKDAQQADKAGDKVVKSEQKKGGKGSDKGVDKSEEEAYISIDDFAKIDLRLGKVLSCDFIEGADKLLTFQIDLGEERPRTIFSGIRKFYQDPAALVGMYVVVVANLAPRKMRFGVSEGMILSASTKEELTLLTSLSELKPGAKIS</sequence>
<dbReference type="InterPro" id="IPR002547">
    <property type="entry name" value="tRNA-bd_dom"/>
</dbReference>
<dbReference type="NCBIfam" id="NF001100">
    <property type="entry name" value="PRK00133.1"/>
    <property type="match status" value="1"/>
</dbReference>
<keyword evidence="12 16" id="KW-0694">RNA-binding</keyword>
<evidence type="ECO:0000256" key="4">
    <source>
        <dbReference type="ARBA" id="ARBA00011738"/>
    </source>
</evidence>
<dbReference type="Gene3D" id="3.40.50.620">
    <property type="entry name" value="HUPs"/>
    <property type="match status" value="1"/>
</dbReference>
<feature type="region of interest" description="Disordered" evidence="17">
    <location>
        <begin position="567"/>
        <end position="597"/>
    </location>
</feature>
<keyword evidence="11 16" id="KW-0067">ATP-binding</keyword>
<dbReference type="HAMAP" id="MF_00098">
    <property type="entry name" value="Met_tRNA_synth_type1"/>
    <property type="match status" value="1"/>
</dbReference>
<dbReference type="InterPro" id="IPR001412">
    <property type="entry name" value="aa-tRNA-synth_I_CS"/>
</dbReference>
<dbReference type="EMBL" id="QEWR01000002">
    <property type="protein sequence ID" value="PWD85024.1"/>
    <property type="molecule type" value="Genomic_DNA"/>
</dbReference>
<dbReference type="InterPro" id="IPR041872">
    <property type="entry name" value="Anticodon_Met"/>
</dbReference>
<dbReference type="CDD" id="cd00814">
    <property type="entry name" value="MetRS_core"/>
    <property type="match status" value="1"/>
</dbReference>
<evidence type="ECO:0000259" key="18">
    <source>
        <dbReference type="PROSITE" id="PS50886"/>
    </source>
</evidence>
<dbReference type="Proteomes" id="UP000244948">
    <property type="component" value="Unassembled WGS sequence"/>
</dbReference>
<dbReference type="SUPFAM" id="SSF50249">
    <property type="entry name" value="Nucleic acid-binding proteins"/>
    <property type="match status" value="1"/>
</dbReference>
<evidence type="ECO:0000256" key="1">
    <source>
        <dbReference type="ARBA" id="ARBA00003314"/>
    </source>
</evidence>
<comment type="catalytic activity">
    <reaction evidence="15 16">
        <text>tRNA(Met) + L-methionine + ATP = L-methionyl-tRNA(Met) + AMP + diphosphate</text>
        <dbReference type="Rhea" id="RHEA:13481"/>
        <dbReference type="Rhea" id="RHEA-COMP:9667"/>
        <dbReference type="Rhea" id="RHEA-COMP:9698"/>
        <dbReference type="ChEBI" id="CHEBI:30616"/>
        <dbReference type="ChEBI" id="CHEBI:33019"/>
        <dbReference type="ChEBI" id="CHEBI:57844"/>
        <dbReference type="ChEBI" id="CHEBI:78442"/>
        <dbReference type="ChEBI" id="CHEBI:78530"/>
        <dbReference type="ChEBI" id="CHEBI:456215"/>
        <dbReference type="EC" id="6.1.1.10"/>
    </reaction>
</comment>
<feature type="domain" description="TRNA-binding" evidence="18">
    <location>
        <begin position="610"/>
        <end position="712"/>
    </location>
</feature>
<dbReference type="InterPro" id="IPR014729">
    <property type="entry name" value="Rossmann-like_a/b/a_fold"/>
</dbReference>
<evidence type="ECO:0000256" key="2">
    <source>
        <dbReference type="ARBA" id="ARBA00004496"/>
    </source>
</evidence>
<dbReference type="PROSITE" id="PS50886">
    <property type="entry name" value="TRBD"/>
    <property type="match status" value="1"/>
</dbReference>
<dbReference type="PANTHER" id="PTHR45765:SF1">
    <property type="entry name" value="METHIONINE--TRNA LIGASE, CYTOPLASMIC"/>
    <property type="match status" value="1"/>
</dbReference>
<evidence type="ECO:0000256" key="15">
    <source>
        <dbReference type="ARBA" id="ARBA00047364"/>
    </source>
</evidence>
<evidence type="ECO:0000256" key="3">
    <source>
        <dbReference type="ARBA" id="ARBA00008258"/>
    </source>
</evidence>
<dbReference type="InterPro" id="IPR033911">
    <property type="entry name" value="MetRS_core"/>
</dbReference>
<proteinExistence type="inferred from homology"/>
<reference evidence="19 20" key="1">
    <citation type="journal article" date="2018" name="Genome Announc.">
        <title>Ignatzschineria cameli sp. nov., isolated from necrotic foot tissue of dromedaries (Camelus dromedarius) and associated maggots (Wohlfahrtia species) in Dubai.</title>
        <authorList>
            <person name="Tsang C.C."/>
            <person name="Tang J.Y."/>
            <person name="Fong J.Y."/>
            <person name="Kinne J."/>
            <person name="Lee H.H."/>
            <person name="Joseph M."/>
            <person name="Jose S."/>
            <person name="Schuster R.K."/>
            <person name="Tang Y."/>
            <person name="Sivakumar S."/>
            <person name="Chen J.H."/>
            <person name="Teng J.L."/>
            <person name="Lau S.K."/>
            <person name="Wernery U."/>
            <person name="Woo P.C."/>
        </authorList>
    </citation>
    <scope>NUCLEOTIDE SEQUENCE [LARGE SCALE GENOMIC DNA]</scope>
    <source>
        <strain evidence="19 20">KCTC 22643</strain>
    </source>
</reference>
<keyword evidence="9 16" id="KW-0547">Nucleotide-binding</keyword>
<dbReference type="Gene3D" id="2.20.28.20">
    <property type="entry name" value="Methionyl-tRNA synthetase, Zn-domain"/>
    <property type="match status" value="1"/>
</dbReference>
<protein>
    <recommendedName>
        <fullName evidence="16">Methionine--tRNA ligase</fullName>
        <ecNumber evidence="16">6.1.1.10</ecNumber>
    </recommendedName>
    <alternativeName>
        <fullName evidence="16">Methionyl-tRNA synthetase</fullName>
        <shortName evidence="16">MetRS</shortName>
    </alternativeName>
</protein>
<evidence type="ECO:0000313" key="20">
    <source>
        <dbReference type="Proteomes" id="UP000244948"/>
    </source>
</evidence>
<evidence type="ECO:0000256" key="13">
    <source>
        <dbReference type="ARBA" id="ARBA00022917"/>
    </source>
</evidence>
<evidence type="ECO:0000256" key="17">
    <source>
        <dbReference type="SAM" id="MobiDB-lite"/>
    </source>
</evidence>
<dbReference type="GO" id="GO:0000049">
    <property type="term" value="F:tRNA binding"/>
    <property type="evidence" value="ECO:0007669"/>
    <property type="project" value="UniProtKB-UniRule"/>
</dbReference>
<evidence type="ECO:0000313" key="19">
    <source>
        <dbReference type="EMBL" id="PWD85024.1"/>
    </source>
</evidence>
<feature type="binding site" evidence="16">
    <location>
        <position position="345"/>
    </location>
    <ligand>
        <name>ATP</name>
        <dbReference type="ChEBI" id="CHEBI:30616"/>
    </ligand>
</feature>
<organism evidence="19 20">
    <name type="scientific">Ignatzschineria indica</name>
    <dbReference type="NCBI Taxonomy" id="472583"/>
    <lineage>
        <taxon>Bacteria</taxon>
        <taxon>Pseudomonadati</taxon>
        <taxon>Pseudomonadota</taxon>
        <taxon>Gammaproteobacteria</taxon>
        <taxon>Cardiobacteriales</taxon>
        <taxon>Ignatzschineriaceae</taxon>
        <taxon>Ignatzschineria</taxon>
    </lineage>
</organism>
<keyword evidence="10 16" id="KW-0862">Zinc</keyword>
<name>A0A2U2AP85_9GAMM</name>
<comment type="cofactor">
    <cofactor evidence="16">
        <name>Zn(2+)</name>
        <dbReference type="ChEBI" id="CHEBI:29105"/>
    </cofactor>
    <text evidence="16">Binds 1 zinc ion per subunit.</text>
</comment>
<dbReference type="Gene3D" id="2.40.50.140">
    <property type="entry name" value="Nucleic acid-binding proteins"/>
    <property type="match status" value="1"/>
</dbReference>
<keyword evidence="6 16" id="KW-0820">tRNA-binding</keyword>
<dbReference type="FunFam" id="2.20.28.20:FF:000001">
    <property type="entry name" value="Methionine--tRNA ligase"/>
    <property type="match status" value="1"/>
</dbReference>
<feature type="binding site" evidence="16">
    <location>
        <position position="161"/>
    </location>
    <ligand>
        <name>Zn(2+)</name>
        <dbReference type="ChEBI" id="CHEBI:29105"/>
    </ligand>
</feature>
<dbReference type="AlphaFoldDB" id="A0A2U2AP85"/>
<comment type="subcellular location">
    <subcellularLocation>
        <location evidence="2 16">Cytoplasm</location>
    </subcellularLocation>
</comment>
<dbReference type="InterPro" id="IPR009080">
    <property type="entry name" value="tRNAsynth_Ia_anticodon-bd"/>
</dbReference>
<dbReference type="NCBIfam" id="TIGR00399">
    <property type="entry name" value="metG_C_term"/>
    <property type="match status" value="1"/>
</dbReference>
<comment type="function">
    <text evidence="1 16">Is required not only for elongation of protein synthesis but also for the initiation of all mRNA translation through initiator tRNA(fMet) aminoacylation.</text>
</comment>
<comment type="subunit">
    <text evidence="4 16">Homodimer.</text>
</comment>
<dbReference type="InterPro" id="IPR004495">
    <property type="entry name" value="Met-tRNA-synth_bsu_C"/>
</dbReference>
<dbReference type="Pfam" id="PF09334">
    <property type="entry name" value="tRNA-synt_1g"/>
    <property type="match status" value="1"/>
</dbReference>
<dbReference type="GO" id="GO:0005829">
    <property type="term" value="C:cytosol"/>
    <property type="evidence" value="ECO:0007669"/>
    <property type="project" value="TreeGrafter"/>
</dbReference>
<evidence type="ECO:0000256" key="10">
    <source>
        <dbReference type="ARBA" id="ARBA00022833"/>
    </source>
</evidence>
<dbReference type="SUPFAM" id="SSF57770">
    <property type="entry name" value="Methionyl-tRNA synthetase (MetRS), Zn-domain"/>
    <property type="match status" value="1"/>
</dbReference>
<keyword evidence="8 16" id="KW-0479">Metal-binding</keyword>
<evidence type="ECO:0000256" key="12">
    <source>
        <dbReference type="ARBA" id="ARBA00022884"/>
    </source>
</evidence>
<dbReference type="FunFam" id="2.40.50.140:FF:000042">
    <property type="entry name" value="Methionine--tRNA ligase"/>
    <property type="match status" value="1"/>
</dbReference>
<dbReference type="CDD" id="cd02800">
    <property type="entry name" value="tRNA_bind_EcMetRS_like"/>
    <property type="match status" value="1"/>
</dbReference>
<dbReference type="RefSeq" id="WP_109236103.1">
    <property type="nucleotide sequence ID" value="NZ_BMXZ01000001.1"/>
</dbReference>
<dbReference type="InterPro" id="IPR015413">
    <property type="entry name" value="Methionyl/Leucyl_tRNA_Synth"/>
</dbReference>
<evidence type="ECO:0000256" key="8">
    <source>
        <dbReference type="ARBA" id="ARBA00022723"/>
    </source>
</evidence>
<feature type="binding site" evidence="16">
    <location>
        <position position="148"/>
    </location>
    <ligand>
        <name>Zn(2+)</name>
        <dbReference type="ChEBI" id="CHEBI:29105"/>
    </ligand>
</feature>
<keyword evidence="7 16" id="KW-0436">Ligase</keyword>
<dbReference type="SUPFAM" id="SSF47323">
    <property type="entry name" value="Anticodon-binding domain of a subclass of class I aminoacyl-tRNA synthetases"/>
    <property type="match status" value="1"/>
</dbReference>
<gene>
    <name evidence="16" type="primary">metG</name>
    <name evidence="19" type="ORF">DC082_05755</name>
</gene>
<keyword evidence="5 16" id="KW-0963">Cytoplasm</keyword>
<feature type="short sequence motif" description="'KMSKS' region" evidence="16">
    <location>
        <begin position="342"/>
        <end position="346"/>
    </location>
</feature>
<evidence type="ECO:0000256" key="16">
    <source>
        <dbReference type="HAMAP-Rule" id="MF_00098"/>
    </source>
</evidence>
<evidence type="ECO:0000256" key="11">
    <source>
        <dbReference type="ARBA" id="ARBA00022840"/>
    </source>
</evidence>
<dbReference type="PROSITE" id="PS00178">
    <property type="entry name" value="AA_TRNA_LIGASE_I"/>
    <property type="match status" value="1"/>
</dbReference>
<dbReference type="InterPro" id="IPR023458">
    <property type="entry name" value="Met-tRNA_ligase_1"/>
</dbReference>
<dbReference type="PANTHER" id="PTHR45765">
    <property type="entry name" value="METHIONINE--TRNA LIGASE"/>
    <property type="match status" value="1"/>
</dbReference>
<dbReference type="SUPFAM" id="SSF52374">
    <property type="entry name" value="Nucleotidylyl transferase"/>
    <property type="match status" value="1"/>
</dbReference>
<dbReference type="EC" id="6.1.1.10" evidence="16"/>
<dbReference type="InterPro" id="IPR012340">
    <property type="entry name" value="NA-bd_OB-fold"/>
</dbReference>
<evidence type="ECO:0000256" key="9">
    <source>
        <dbReference type="ARBA" id="ARBA00022741"/>
    </source>
</evidence>
<feature type="binding site" evidence="16">
    <location>
        <position position="158"/>
    </location>
    <ligand>
        <name>Zn(2+)</name>
        <dbReference type="ChEBI" id="CHEBI:29105"/>
    </ligand>
</feature>
<evidence type="ECO:0000256" key="5">
    <source>
        <dbReference type="ARBA" id="ARBA00022490"/>
    </source>
</evidence>
<dbReference type="GO" id="GO:0004825">
    <property type="term" value="F:methionine-tRNA ligase activity"/>
    <property type="evidence" value="ECO:0007669"/>
    <property type="project" value="UniProtKB-UniRule"/>
</dbReference>
<comment type="similarity">
    <text evidence="3 16">Belongs to the class-I aminoacyl-tRNA synthetase family. MetG type 1 subfamily.</text>
</comment>
<dbReference type="GO" id="GO:0005524">
    <property type="term" value="F:ATP binding"/>
    <property type="evidence" value="ECO:0007669"/>
    <property type="project" value="UniProtKB-UniRule"/>
</dbReference>
<evidence type="ECO:0000256" key="14">
    <source>
        <dbReference type="ARBA" id="ARBA00023146"/>
    </source>
</evidence>
<comment type="caution">
    <text evidence="16">Lacks conserved residue(s) required for the propagation of feature annotation.</text>
</comment>
<evidence type="ECO:0000256" key="7">
    <source>
        <dbReference type="ARBA" id="ARBA00022598"/>
    </source>
</evidence>
<keyword evidence="20" id="KW-1185">Reference proteome</keyword>
<dbReference type="GO" id="GO:0046872">
    <property type="term" value="F:metal ion binding"/>
    <property type="evidence" value="ECO:0007669"/>
    <property type="project" value="UniProtKB-KW"/>
</dbReference>
<dbReference type="Gene3D" id="1.10.730.10">
    <property type="entry name" value="Isoleucyl-tRNA Synthetase, Domain 1"/>
    <property type="match status" value="1"/>
</dbReference>
<dbReference type="Pfam" id="PF01588">
    <property type="entry name" value="tRNA_bind"/>
    <property type="match status" value="1"/>
</dbReference>
<dbReference type="GO" id="GO:0006431">
    <property type="term" value="P:methionyl-tRNA aminoacylation"/>
    <property type="evidence" value="ECO:0007669"/>
    <property type="project" value="UniProtKB-UniRule"/>
</dbReference>
<keyword evidence="13 16" id="KW-0648">Protein biosynthesis</keyword>
<comment type="caution">
    <text evidence="19">The sequence shown here is derived from an EMBL/GenBank/DDBJ whole genome shotgun (WGS) entry which is preliminary data.</text>
</comment>
<dbReference type="InterPro" id="IPR014758">
    <property type="entry name" value="Met-tRNA_synth"/>
</dbReference>
<feature type="binding site" evidence="16">
    <location>
        <position position="145"/>
    </location>
    <ligand>
        <name>Zn(2+)</name>
        <dbReference type="ChEBI" id="CHEBI:29105"/>
    </ligand>
</feature>
<dbReference type="InterPro" id="IPR029038">
    <property type="entry name" value="MetRS_Zn"/>
</dbReference>
<dbReference type="PRINTS" id="PR01041">
    <property type="entry name" value="TRNASYNTHMET"/>
</dbReference>
<dbReference type="NCBIfam" id="TIGR00398">
    <property type="entry name" value="metG"/>
    <property type="match status" value="1"/>
</dbReference>
<accession>A0A2U2AP85</accession>